<organism evidence="2 3">
    <name type="scientific">Phaeobacter piscinae</name>
    <dbReference type="NCBI Taxonomy" id="1580596"/>
    <lineage>
        <taxon>Bacteria</taxon>
        <taxon>Pseudomonadati</taxon>
        <taxon>Pseudomonadota</taxon>
        <taxon>Alphaproteobacteria</taxon>
        <taxon>Rhodobacterales</taxon>
        <taxon>Roseobacteraceae</taxon>
        <taxon>Phaeobacter</taxon>
    </lineage>
</organism>
<reference evidence="2 3" key="3">
    <citation type="journal article" date="2017" name="Int. J. Syst. Evol. Microbiol.">
        <title>Adaptation of Surface-Associated Bacteria to the Open Ocean: A Genomically Distinct Subpopulation of Phaeobacter gallaeciensis Colonizes Pacific Mesozooplankton.</title>
        <authorList>
            <person name="Freese H.M."/>
            <person name="Methner A."/>
            <person name="Overmann J."/>
        </authorList>
    </citation>
    <scope>NUCLEOTIDE SEQUENCE [LARGE SCALE GENOMIC DNA]</scope>
    <source>
        <strain evidence="2 3">P36</strain>
    </source>
</reference>
<dbReference type="Pfam" id="PF20275">
    <property type="entry name" value="CTD10"/>
    <property type="match status" value="1"/>
</dbReference>
<gene>
    <name evidence="2" type="ORF">PhaeoP36_03687</name>
</gene>
<feature type="domain" description="ABC-three component systems C-terminal" evidence="1">
    <location>
        <begin position="170"/>
        <end position="294"/>
    </location>
</feature>
<dbReference type="Proteomes" id="UP000218891">
    <property type="component" value="Plasmid pP36_b"/>
</dbReference>
<proteinExistence type="predicted"/>
<name>A0ABM6PIW3_9RHOB</name>
<evidence type="ECO:0000259" key="1">
    <source>
        <dbReference type="Pfam" id="PF20275"/>
    </source>
</evidence>
<keyword evidence="3" id="KW-1185">Reference proteome</keyword>
<evidence type="ECO:0000313" key="3">
    <source>
        <dbReference type="Proteomes" id="UP000218891"/>
    </source>
</evidence>
<geneLocation type="plasmid" evidence="2 3">
    <name>pP36_b</name>
</geneLocation>
<dbReference type="EMBL" id="CP010645">
    <property type="protein sequence ID" value="ATG37764.1"/>
    <property type="molecule type" value="Genomic_DNA"/>
</dbReference>
<sequence length="303" mass="34053">MDPVSTAFYAQHFKIAFLAKKGTEFQDWVAKLGSHALSADFEIVRPYGKQGDWKCDGRQLSTGTIFQCYGPETPTDQKTIAKVNADFEGALAKWPEFMERWVFVHNVSEGQPPAVVAHLDKLRAEHPNIIFEFWSETELLAWHIMLDDARALSLYGPVPTQQIASGLSLEDLKPVIDVLERREPDPNDPLPSPPSAEKLEKNALSAEAADLLRLGRRKVRLVETYFKKAGPVELGEKIAEAFRDHYDKLASMELEADQIFSYLQKFAGVTGEPKRQVAAMAVMAYFFDRCDIFEDPDTEAVAS</sequence>
<protein>
    <recommendedName>
        <fullName evidence="1">ABC-three component systems C-terminal domain-containing protein</fullName>
    </recommendedName>
</protein>
<dbReference type="InterPro" id="IPR046919">
    <property type="entry name" value="ABC-3C_CTD10"/>
</dbReference>
<reference evidence="2 3" key="2">
    <citation type="journal article" date="2017" name="Genome Biol. Evol.">
        <title>Trajectories and Drivers of Genome Evolution in Surface-Associated Marine Phaeobacter.</title>
        <authorList>
            <person name="Freese H.M."/>
            <person name="Sikorski J."/>
            <person name="Bunk B."/>
            <person name="Scheuner C."/>
            <person name="Meier-Kolthoff J.P."/>
            <person name="Sproer C."/>
            <person name="Gram L."/>
            <person name="Overmann J."/>
        </authorList>
    </citation>
    <scope>NUCLEOTIDE SEQUENCE [LARGE SCALE GENOMIC DNA]</scope>
    <source>
        <strain evidence="2 3">P36</strain>
    </source>
</reference>
<reference evidence="2 3" key="4">
    <citation type="journal article" date="2018" name="Environ. Microbiol. Rep.">
        <title>Phylogenetic distribution of roseobacticides in the Roseobacter group and their effect on microalgae.</title>
        <authorList>
            <person name="Sonnenschein E.C."/>
            <person name="Phippen C.B."/>
            <person name="Bentzon-Tilia M."/>
            <person name="Rasmussen S.A."/>
            <person name="Nielsen K.F."/>
            <person name="Gram L."/>
        </authorList>
    </citation>
    <scope>NUCLEOTIDE SEQUENCE [LARGE SCALE GENOMIC DNA]</scope>
    <source>
        <strain evidence="2 3">P36</strain>
    </source>
</reference>
<accession>A0ABM6PIW3</accession>
<reference evidence="2 3" key="1">
    <citation type="journal article" date="2017" name="Front. Microbiol.">
        <title>Phaeobacter piscinae sp. nov., a species of the Roseobacter group and potential aquaculture probiont.</title>
        <authorList>
            <person name="Sonnenschein E.C."/>
            <person name="Phippen C.B.W."/>
            <person name="Nielsen K.F."/>
            <person name="Mateiu R.V."/>
            <person name="Melchiorsen J."/>
            <person name="Gram L."/>
            <person name="Overmann J."/>
            <person name="Freese H.M."/>
        </authorList>
    </citation>
    <scope>NUCLEOTIDE SEQUENCE [LARGE SCALE GENOMIC DNA]</scope>
    <source>
        <strain evidence="2 3">P36</strain>
    </source>
</reference>
<keyword evidence="2" id="KW-0614">Plasmid</keyword>
<evidence type="ECO:0000313" key="2">
    <source>
        <dbReference type="EMBL" id="ATG37764.1"/>
    </source>
</evidence>